<evidence type="ECO:0000313" key="2">
    <source>
        <dbReference type="EMBL" id="CAB9516401.1"/>
    </source>
</evidence>
<evidence type="ECO:0000313" key="3">
    <source>
        <dbReference type="Proteomes" id="UP001153069"/>
    </source>
</evidence>
<organism evidence="2 3">
    <name type="scientific">Seminavis robusta</name>
    <dbReference type="NCBI Taxonomy" id="568900"/>
    <lineage>
        <taxon>Eukaryota</taxon>
        <taxon>Sar</taxon>
        <taxon>Stramenopiles</taxon>
        <taxon>Ochrophyta</taxon>
        <taxon>Bacillariophyta</taxon>
        <taxon>Bacillariophyceae</taxon>
        <taxon>Bacillariophycidae</taxon>
        <taxon>Naviculales</taxon>
        <taxon>Naviculaceae</taxon>
        <taxon>Seminavis</taxon>
    </lineage>
</organism>
<reference evidence="2" key="1">
    <citation type="submission" date="2020-06" db="EMBL/GenBank/DDBJ databases">
        <authorList>
            <consortium name="Plant Systems Biology data submission"/>
        </authorList>
    </citation>
    <scope>NUCLEOTIDE SEQUENCE</scope>
    <source>
        <strain evidence="2">D6</strain>
    </source>
</reference>
<accession>A0A9N8HJP8</accession>
<dbReference type="Proteomes" id="UP001153069">
    <property type="component" value="Unassembled WGS sequence"/>
</dbReference>
<protein>
    <submittedName>
        <fullName evidence="2">Uncharacterized protein</fullName>
    </submittedName>
</protein>
<dbReference type="AlphaFoldDB" id="A0A9N8HJP8"/>
<feature type="compositionally biased region" description="Polar residues" evidence="1">
    <location>
        <begin position="1"/>
        <end position="20"/>
    </location>
</feature>
<proteinExistence type="predicted"/>
<dbReference type="EMBL" id="CAICTM010000779">
    <property type="protein sequence ID" value="CAB9516401.1"/>
    <property type="molecule type" value="Genomic_DNA"/>
</dbReference>
<keyword evidence="3" id="KW-1185">Reference proteome</keyword>
<name>A0A9N8HJP8_9STRA</name>
<comment type="caution">
    <text evidence="2">The sequence shown here is derived from an EMBL/GenBank/DDBJ whole genome shotgun (WGS) entry which is preliminary data.</text>
</comment>
<sequence length="129" mass="14753">MTASANRSPRPHNNTATVSPTVAPRRLVEATMQLGSKLPSWLLRPEEESSPVIRRRSTLLDTTATKQRDLVQIILEDPEQWEKLHQAMQEQKSCTSMGLTQNLRSLIQDRIEDMQRNDGIANRQRSFTD</sequence>
<evidence type="ECO:0000256" key="1">
    <source>
        <dbReference type="SAM" id="MobiDB-lite"/>
    </source>
</evidence>
<gene>
    <name evidence="2" type="ORF">SEMRO_780_G201460.1</name>
</gene>
<feature type="region of interest" description="Disordered" evidence="1">
    <location>
        <begin position="1"/>
        <end position="22"/>
    </location>
</feature>